<dbReference type="OrthoDB" id="6862397at2"/>
<dbReference type="RefSeq" id="WP_145893828.1">
    <property type="nucleotide sequence ID" value="NZ_VOBQ01000012.1"/>
</dbReference>
<accession>A0A562ZNV3</accession>
<organism evidence="1 2">
    <name type="scientific">Caenimonas sedimenti</name>
    <dbReference type="NCBI Taxonomy" id="2596921"/>
    <lineage>
        <taxon>Bacteria</taxon>
        <taxon>Pseudomonadati</taxon>
        <taxon>Pseudomonadota</taxon>
        <taxon>Betaproteobacteria</taxon>
        <taxon>Burkholderiales</taxon>
        <taxon>Comamonadaceae</taxon>
        <taxon>Caenimonas</taxon>
    </lineage>
</organism>
<dbReference type="Proteomes" id="UP000318199">
    <property type="component" value="Unassembled WGS sequence"/>
</dbReference>
<sequence length="197" mass="21708">MSALPSSLPAPQPRRPIHTRRIAFEGFLREDGLWDLDCELVDTKAEDVQMHEKGLLPAGEPVHHMRIRVTVDDGLTIRDIQTVTQSAPFGECQNAADAPMRKLVGLTMGPGWRKAIEGAIGGTAGCTHLRELIFNAATAAFQMIPGYKARKERVPGAPRPIPEKPPFFMGQCMAWAFDGPVVQRVAPHFYRGVKKSD</sequence>
<protein>
    <submittedName>
        <fullName evidence="1">DUF2889 domain-containing protein</fullName>
    </submittedName>
</protein>
<dbReference type="AlphaFoldDB" id="A0A562ZNV3"/>
<evidence type="ECO:0000313" key="1">
    <source>
        <dbReference type="EMBL" id="TWO70272.1"/>
    </source>
</evidence>
<reference evidence="1 2" key="1">
    <citation type="submission" date="2019-07" db="EMBL/GenBank/DDBJ databases">
        <title>Caenimonas sedimenti sp. nov., isolated from activated sludge.</title>
        <authorList>
            <person name="Xu J."/>
        </authorList>
    </citation>
    <scope>NUCLEOTIDE SEQUENCE [LARGE SCALE GENOMIC DNA]</scope>
    <source>
        <strain evidence="1 2">HX-9-20</strain>
    </source>
</reference>
<dbReference type="EMBL" id="VOBQ01000012">
    <property type="protein sequence ID" value="TWO70272.1"/>
    <property type="molecule type" value="Genomic_DNA"/>
</dbReference>
<dbReference type="Pfam" id="PF11136">
    <property type="entry name" value="DUF2889"/>
    <property type="match status" value="1"/>
</dbReference>
<gene>
    <name evidence="1" type="ORF">FN976_14860</name>
</gene>
<dbReference type="InterPro" id="IPR021312">
    <property type="entry name" value="DUF2889"/>
</dbReference>
<keyword evidence="2" id="KW-1185">Reference proteome</keyword>
<name>A0A562ZNV3_9BURK</name>
<evidence type="ECO:0000313" key="2">
    <source>
        <dbReference type="Proteomes" id="UP000318199"/>
    </source>
</evidence>
<proteinExistence type="predicted"/>
<comment type="caution">
    <text evidence="1">The sequence shown here is derived from an EMBL/GenBank/DDBJ whole genome shotgun (WGS) entry which is preliminary data.</text>
</comment>